<name>A0A1C5K6C7_9ACTN</name>
<dbReference type="RefSeq" id="WP_088996461.1">
    <property type="nucleotide sequence ID" value="NZ_LT607750.1"/>
</dbReference>
<feature type="compositionally biased region" description="Pro residues" evidence="1">
    <location>
        <begin position="34"/>
        <end position="44"/>
    </location>
</feature>
<evidence type="ECO:0000256" key="1">
    <source>
        <dbReference type="SAM" id="MobiDB-lite"/>
    </source>
</evidence>
<evidence type="ECO:0000313" key="4">
    <source>
        <dbReference type="Proteomes" id="UP000198217"/>
    </source>
</evidence>
<dbReference type="EMBL" id="LT607750">
    <property type="protein sequence ID" value="SCG78322.1"/>
    <property type="molecule type" value="Genomic_DNA"/>
</dbReference>
<keyword evidence="2" id="KW-0812">Transmembrane</keyword>
<evidence type="ECO:0008006" key="5">
    <source>
        <dbReference type="Google" id="ProtNLM"/>
    </source>
</evidence>
<sequence length="203" mass="21281">MTQPPSGEPVGQPEAPSPAVPAAQAGAPTADPTNPVPAGYPPYQGPAAPYQGPAAPKKKRGLLIAAIALAVVLVLCVGGGVAAFFTLRNAETGTGAKEPVVAVDEFLTAVYKDRDATRAASLVCSAARDDDRIAAKVAEVEKYVGAHQNPRFRWTKPKVDNQTGDRATVSTKVTMTTADEKVADQELRFTVVQKTGWWVCEVA</sequence>
<gene>
    <name evidence="3" type="ORF">GA0070609_5559</name>
</gene>
<dbReference type="Proteomes" id="UP000198217">
    <property type="component" value="Chromosome I"/>
</dbReference>
<accession>A0A1C5K6C7</accession>
<keyword evidence="2" id="KW-0472">Membrane</keyword>
<evidence type="ECO:0000313" key="3">
    <source>
        <dbReference type="EMBL" id="SCG78322.1"/>
    </source>
</evidence>
<organism evidence="3 4">
    <name type="scientific">Micromonospora echinaurantiaca</name>
    <dbReference type="NCBI Taxonomy" id="47857"/>
    <lineage>
        <taxon>Bacteria</taxon>
        <taxon>Bacillati</taxon>
        <taxon>Actinomycetota</taxon>
        <taxon>Actinomycetes</taxon>
        <taxon>Micromonosporales</taxon>
        <taxon>Micromonosporaceae</taxon>
        <taxon>Micromonospora</taxon>
    </lineage>
</organism>
<feature type="compositionally biased region" description="Low complexity" evidence="1">
    <location>
        <begin position="20"/>
        <end position="32"/>
    </location>
</feature>
<feature type="transmembrane region" description="Helical" evidence="2">
    <location>
        <begin position="62"/>
        <end position="87"/>
    </location>
</feature>
<proteinExistence type="predicted"/>
<feature type="region of interest" description="Disordered" evidence="1">
    <location>
        <begin position="1"/>
        <end position="44"/>
    </location>
</feature>
<dbReference type="AlphaFoldDB" id="A0A1C5K6C7"/>
<protein>
    <recommendedName>
        <fullName evidence="5">Ig-like domain-containing protein</fullName>
    </recommendedName>
</protein>
<keyword evidence="4" id="KW-1185">Reference proteome</keyword>
<keyword evidence="2" id="KW-1133">Transmembrane helix</keyword>
<evidence type="ECO:0000256" key="2">
    <source>
        <dbReference type="SAM" id="Phobius"/>
    </source>
</evidence>
<reference evidence="3 4" key="1">
    <citation type="submission" date="2016-06" db="EMBL/GenBank/DDBJ databases">
        <authorList>
            <person name="Kjaerup R.B."/>
            <person name="Dalgaard T.S."/>
            <person name="Juul-Madsen H.R."/>
        </authorList>
    </citation>
    <scope>NUCLEOTIDE SEQUENCE [LARGE SCALE GENOMIC DNA]</scope>
    <source>
        <strain evidence="3 4">DSM 43904</strain>
    </source>
</reference>